<feature type="compositionally biased region" description="Polar residues" evidence="4">
    <location>
        <begin position="23"/>
        <end position="33"/>
    </location>
</feature>
<dbReference type="OrthoDB" id="2307332at2759"/>
<gene>
    <name evidence="6" type="ORF">N0V93_003469</name>
</gene>
<dbReference type="PROSITE" id="PS50118">
    <property type="entry name" value="HMG_BOX_2"/>
    <property type="match status" value="1"/>
</dbReference>
<dbReference type="GO" id="GO:0000978">
    <property type="term" value="F:RNA polymerase II cis-regulatory region sequence-specific DNA binding"/>
    <property type="evidence" value="ECO:0007669"/>
    <property type="project" value="TreeGrafter"/>
</dbReference>
<keyword evidence="1 3" id="KW-0238">DNA-binding</keyword>
<dbReference type="SMART" id="SM00398">
    <property type="entry name" value="HMG"/>
    <property type="match status" value="1"/>
</dbReference>
<dbReference type="InterPro" id="IPR009071">
    <property type="entry name" value="HMG_box_dom"/>
</dbReference>
<dbReference type="InterPro" id="IPR036910">
    <property type="entry name" value="HMG_box_dom_sf"/>
</dbReference>
<evidence type="ECO:0000313" key="6">
    <source>
        <dbReference type="EMBL" id="KAJ4394252.1"/>
    </source>
</evidence>
<evidence type="ECO:0000256" key="2">
    <source>
        <dbReference type="ARBA" id="ARBA00023242"/>
    </source>
</evidence>
<feature type="compositionally biased region" description="Basic residues" evidence="4">
    <location>
        <begin position="165"/>
        <end position="175"/>
    </location>
</feature>
<feature type="region of interest" description="Disordered" evidence="4">
    <location>
        <begin position="538"/>
        <end position="581"/>
    </location>
</feature>
<evidence type="ECO:0000256" key="4">
    <source>
        <dbReference type="SAM" id="MobiDB-lite"/>
    </source>
</evidence>
<feature type="compositionally biased region" description="Polar residues" evidence="4">
    <location>
        <begin position="65"/>
        <end position="75"/>
    </location>
</feature>
<dbReference type="Gene3D" id="1.10.30.10">
    <property type="entry name" value="High mobility group box domain"/>
    <property type="match status" value="1"/>
</dbReference>
<keyword evidence="7" id="KW-1185">Reference proteome</keyword>
<reference evidence="6" key="1">
    <citation type="submission" date="2022-10" db="EMBL/GenBank/DDBJ databases">
        <title>Tapping the CABI collections for fungal endophytes: first genome assemblies for Collariella, Neodidymelliopsis, Ascochyta clinopodiicola, Didymella pomorum, Didymosphaeria variabile, Neocosmospora piperis and Neocucurbitaria cava.</title>
        <authorList>
            <person name="Hill R."/>
        </authorList>
    </citation>
    <scope>NUCLEOTIDE SEQUENCE</scope>
    <source>
        <strain evidence="6">IMI 355082</strain>
    </source>
</reference>
<dbReference type="SUPFAM" id="SSF47095">
    <property type="entry name" value="HMG-box"/>
    <property type="match status" value="1"/>
</dbReference>
<sequence length="581" mass="65214">MAAATHLRRSEISSNKMGPASTLPLSPTESTNDGPLPQGFDELVNHNNAQFYPRDHAAIEAASLHSASQPASRMSTPAPHPATSPRFDQYGLPPHQQPSGYANDYTYQSQTAYSSPDGAYPDLPNEIPYTTPASSPSQRSDMLSLRNGAISRSADAPRPLAPKSRVQKPKKKKGRERADKDKVHLEKPLSEMGEEWKQSMMEIEIYINRSAEARHKEIDMDRKQPGKIKRPMNSFMLYRKAFQNHTKAYCEHNNHQVVSKVCGASWDQEPESIRKQFGEWAKVERANHQKAHPGYKFTPAKPKNAKRKHNSDDESDLETYDWENGQRLKRARSHTGTPVPEHDLYTQHQGYYPPPQQFRQHPNEVASRAIMSSYGYTNPNKQMPAPYGSMMMSQPGQYLSSNAMPNMGYQQRGYAVEDVAYHKTPSPSIHYQQPMQSGIGGSYGPPQPHGLEHTPPPRGYMHNSHLDNGMYQMNDNSFDPSDPLQLPDHALESAGLDFGFGDSVGHQSLGENLGHEFSSETLLHDQQAQQLLRGSDESWDIQPLDDSQAGEQYDDWGVDPSLSQPYTMNDPSLSEVYSTQD</sequence>
<dbReference type="InterPro" id="IPR051356">
    <property type="entry name" value="SOX/SOX-like_TF"/>
</dbReference>
<evidence type="ECO:0000256" key="1">
    <source>
        <dbReference type="ARBA" id="ARBA00023125"/>
    </source>
</evidence>
<evidence type="ECO:0000313" key="7">
    <source>
        <dbReference type="Proteomes" id="UP001140453"/>
    </source>
</evidence>
<name>A0A9W8Z0H3_9PEZI</name>
<dbReference type="GO" id="GO:0005634">
    <property type="term" value="C:nucleus"/>
    <property type="evidence" value="ECO:0007669"/>
    <property type="project" value="UniProtKB-UniRule"/>
</dbReference>
<dbReference type="GO" id="GO:0000981">
    <property type="term" value="F:DNA-binding transcription factor activity, RNA polymerase II-specific"/>
    <property type="evidence" value="ECO:0007669"/>
    <property type="project" value="TreeGrafter"/>
</dbReference>
<feature type="domain" description="HMG box" evidence="5">
    <location>
        <begin position="228"/>
        <end position="296"/>
    </location>
</feature>
<dbReference type="Proteomes" id="UP001140453">
    <property type="component" value="Unassembled WGS sequence"/>
</dbReference>
<dbReference type="PANTHER" id="PTHR45789:SF2">
    <property type="entry name" value="FI18025P1"/>
    <property type="match status" value="1"/>
</dbReference>
<dbReference type="CDD" id="cd01389">
    <property type="entry name" value="HMG-box_ROX1-like"/>
    <property type="match status" value="1"/>
</dbReference>
<feature type="region of interest" description="Disordered" evidence="4">
    <location>
        <begin position="288"/>
        <end position="318"/>
    </location>
</feature>
<feature type="compositionally biased region" description="Polar residues" evidence="4">
    <location>
        <begin position="131"/>
        <end position="141"/>
    </location>
</feature>
<feature type="compositionally biased region" description="Basic and acidic residues" evidence="4">
    <location>
        <begin position="176"/>
        <end position="187"/>
    </location>
</feature>
<evidence type="ECO:0000259" key="5">
    <source>
        <dbReference type="PROSITE" id="PS50118"/>
    </source>
</evidence>
<dbReference type="PANTHER" id="PTHR45789">
    <property type="entry name" value="FI18025P1"/>
    <property type="match status" value="1"/>
</dbReference>
<dbReference type="EMBL" id="JAPEVB010000002">
    <property type="protein sequence ID" value="KAJ4394252.1"/>
    <property type="molecule type" value="Genomic_DNA"/>
</dbReference>
<dbReference type="Pfam" id="PF00505">
    <property type="entry name" value="HMG_box"/>
    <property type="match status" value="1"/>
</dbReference>
<dbReference type="AlphaFoldDB" id="A0A9W8Z0H3"/>
<proteinExistence type="predicted"/>
<evidence type="ECO:0000256" key="3">
    <source>
        <dbReference type="PROSITE-ProRule" id="PRU00267"/>
    </source>
</evidence>
<feature type="compositionally biased region" description="Polar residues" evidence="4">
    <location>
        <begin position="561"/>
        <end position="581"/>
    </location>
</feature>
<accession>A0A9W8Z0H3</accession>
<comment type="caution">
    <text evidence="6">The sequence shown here is derived from an EMBL/GenBank/DDBJ whole genome shotgun (WGS) entry which is preliminary data.</text>
</comment>
<organism evidence="6 7">
    <name type="scientific">Gnomoniopsis smithogilvyi</name>
    <dbReference type="NCBI Taxonomy" id="1191159"/>
    <lineage>
        <taxon>Eukaryota</taxon>
        <taxon>Fungi</taxon>
        <taxon>Dikarya</taxon>
        <taxon>Ascomycota</taxon>
        <taxon>Pezizomycotina</taxon>
        <taxon>Sordariomycetes</taxon>
        <taxon>Sordariomycetidae</taxon>
        <taxon>Diaporthales</taxon>
        <taxon>Gnomoniaceae</taxon>
        <taxon>Gnomoniopsis</taxon>
    </lineage>
</organism>
<feature type="DNA-binding region" description="HMG box" evidence="3">
    <location>
        <begin position="228"/>
        <end position="296"/>
    </location>
</feature>
<keyword evidence="2 3" id="KW-0539">Nucleus</keyword>
<protein>
    <recommendedName>
        <fullName evidence="5">HMG box domain-containing protein</fullName>
    </recommendedName>
</protein>
<feature type="region of interest" description="Disordered" evidence="4">
    <location>
        <begin position="1"/>
        <end position="187"/>
    </location>
</feature>
<feature type="compositionally biased region" description="Polar residues" evidence="4">
    <location>
        <begin position="97"/>
        <end position="114"/>
    </location>
</feature>